<proteinExistence type="inferred from homology"/>
<accession>A0A1H7GJI8</accession>
<dbReference type="Proteomes" id="UP000198953">
    <property type="component" value="Unassembled WGS sequence"/>
</dbReference>
<keyword evidence="8" id="KW-1185">Reference proteome</keyword>
<dbReference type="STRING" id="46177.SAMN05660976_00354"/>
<dbReference type="SMART" id="SM00862">
    <property type="entry name" value="Trans_reg_C"/>
    <property type="match status" value="1"/>
</dbReference>
<dbReference type="InterPro" id="IPR036388">
    <property type="entry name" value="WH-like_DNA-bd_sf"/>
</dbReference>
<dbReference type="InterPro" id="IPR027417">
    <property type="entry name" value="P-loop_NTPase"/>
</dbReference>
<dbReference type="SUPFAM" id="SSF48452">
    <property type="entry name" value="TPR-like"/>
    <property type="match status" value="1"/>
</dbReference>
<dbReference type="OrthoDB" id="134712at2"/>
<dbReference type="AlphaFoldDB" id="A0A1H7GJI8"/>
<gene>
    <name evidence="7" type="ORF">SAMN05660976_00354</name>
</gene>
<organism evidence="7 8">
    <name type="scientific">Nonomuraea pusilla</name>
    <dbReference type="NCBI Taxonomy" id="46177"/>
    <lineage>
        <taxon>Bacteria</taxon>
        <taxon>Bacillati</taxon>
        <taxon>Actinomycetota</taxon>
        <taxon>Actinomycetes</taxon>
        <taxon>Streptosporangiales</taxon>
        <taxon>Streptosporangiaceae</taxon>
        <taxon>Nonomuraea</taxon>
    </lineage>
</organism>
<protein>
    <submittedName>
        <fullName evidence="7">DNA-binding transcriptional activator of the SARP family</fullName>
    </submittedName>
</protein>
<dbReference type="InterPro" id="IPR016032">
    <property type="entry name" value="Sig_transdc_resp-reg_C-effctor"/>
</dbReference>
<dbReference type="Pfam" id="PF00486">
    <property type="entry name" value="Trans_reg_C"/>
    <property type="match status" value="1"/>
</dbReference>
<dbReference type="InterPro" id="IPR005158">
    <property type="entry name" value="BTAD"/>
</dbReference>
<dbReference type="GO" id="GO:0006355">
    <property type="term" value="P:regulation of DNA-templated transcription"/>
    <property type="evidence" value="ECO:0007669"/>
    <property type="project" value="InterPro"/>
</dbReference>
<dbReference type="SUPFAM" id="SSF46894">
    <property type="entry name" value="C-terminal effector domain of the bipartite response regulators"/>
    <property type="match status" value="1"/>
</dbReference>
<dbReference type="Pfam" id="PF13191">
    <property type="entry name" value="AAA_16"/>
    <property type="match status" value="1"/>
</dbReference>
<evidence type="ECO:0000313" key="7">
    <source>
        <dbReference type="EMBL" id="SEK36015.1"/>
    </source>
</evidence>
<dbReference type="InterPro" id="IPR051677">
    <property type="entry name" value="AfsR-DnrI-RedD_regulator"/>
</dbReference>
<dbReference type="GO" id="GO:0000160">
    <property type="term" value="P:phosphorelay signal transduction system"/>
    <property type="evidence" value="ECO:0007669"/>
    <property type="project" value="InterPro"/>
</dbReference>
<dbReference type="PANTHER" id="PTHR35807:SF1">
    <property type="entry name" value="TRANSCRIPTIONAL REGULATOR REDD"/>
    <property type="match status" value="1"/>
</dbReference>
<dbReference type="PANTHER" id="PTHR35807">
    <property type="entry name" value="TRANSCRIPTIONAL REGULATOR REDD-RELATED"/>
    <property type="match status" value="1"/>
</dbReference>
<evidence type="ECO:0000256" key="4">
    <source>
        <dbReference type="ARBA" id="ARBA00023163"/>
    </source>
</evidence>
<dbReference type="InterPro" id="IPR001867">
    <property type="entry name" value="OmpR/PhoB-type_DNA-bd"/>
</dbReference>
<comment type="similarity">
    <text evidence="1">Belongs to the AfsR/DnrI/RedD regulatory family.</text>
</comment>
<keyword evidence="2" id="KW-0805">Transcription regulation</keyword>
<dbReference type="InterPro" id="IPR041664">
    <property type="entry name" value="AAA_16"/>
</dbReference>
<evidence type="ECO:0000256" key="1">
    <source>
        <dbReference type="ARBA" id="ARBA00005820"/>
    </source>
</evidence>
<feature type="DNA-binding region" description="OmpR/PhoB-type" evidence="5">
    <location>
        <begin position="1"/>
        <end position="94"/>
    </location>
</feature>
<dbReference type="SMART" id="SM01043">
    <property type="entry name" value="BTAD"/>
    <property type="match status" value="1"/>
</dbReference>
<dbReference type="InterPro" id="IPR011990">
    <property type="entry name" value="TPR-like_helical_dom_sf"/>
</dbReference>
<name>A0A1H7GJI8_9ACTN</name>
<dbReference type="CDD" id="cd15831">
    <property type="entry name" value="BTAD"/>
    <property type="match status" value="1"/>
</dbReference>
<dbReference type="PROSITE" id="PS51755">
    <property type="entry name" value="OMPR_PHOB"/>
    <property type="match status" value="1"/>
</dbReference>
<dbReference type="Pfam" id="PF03704">
    <property type="entry name" value="BTAD"/>
    <property type="match status" value="1"/>
</dbReference>
<reference evidence="7 8" key="1">
    <citation type="submission" date="2016-10" db="EMBL/GenBank/DDBJ databases">
        <authorList>
            <person name="de Groot N.N."/>
        </authorList>
    </citation>
    <scope>NUCLEOTIDE SEQUENCE [LARGE SCALE GENOMIC DNA]</scope>
    <source>
        <strain evidence="7 8">DSM 43357</strain>
    </source>
</reference>
<sequence>MMNFGVLGTVEAHRDGKPIDVGSPSSRALLARLLLSRGRVVPLDRLIEDLWEGEPPRQALASLRTFVCRLRRDLEPEDRPTVLLTEPRGYRLDVSAEQLDADAFEELVRRADPQRDPAGALELLDRALELWRGPAYAEFAHSTWVQVEAARLEELRLAAVERRLATLLTLGRHGHAIPDLEAFTRTHPMREEGWWLLALALYRSARQADALSVLRRARGHLAEELGLDPGPALRQLEADILAQAPGLGVPSSAPSREPAAPVRIRCLGRDHLLDCASDVLGAAESGDGGALLVAGEPGTGRTQLLRSVEALARVRGLQVAWAASCRLESGYAFGVARQVFEPLLAALPDEERARLLEGVTLPAADVIWRNRRTGDLSEVLHGLHWVTVRLARRVPLLVVLDDVQWCDPESLRWLAYTLRRLRGVPVALVVSRAVGVPSDWPDMLDTMCSMMPAVRLGALPRQAATALVMEQTGVEPDAAFVSRCVAATGGNAFLLAEHVRSLHSDGRPERIGRWVSGLLRVAGPGAAELVRAVAVLGEEATPDAVAGMAGLSGDRFAGVLSVLVRMGLLRDGTPLRLAHPVVRRTILDEALIASQGAVHIGRTPFQP</sequence>
<dbReference type="Gene3D" id="1.25.40.10">
    <property type="entry name" value="Tetratricopeptide repeat domain"/>
    <property type="match status" value="1"/>
</dbReference>
<dbReference type="GO" id="GO:0003677">
    <property type="term" value="F:DNA binding"/>
    <property type="evidence" value="ECO:0007669"/>
    <property type="project" value="UniProtKB-UniRule"/>
</dbReference>
<feature type="domain" description="OmpR/PhoB-type" evidence="6">
    <location>
        <begin position="1"/>
        <end position="94"/>
    </location>
</feature>
<keyword evidence="3 5" id="KW-0238">DNA-binding</keyword>
<evidence type="ECO:0000256" key="3">
    <source>
        <dbReference type="ARBA" id="ARBA00023125"/>
    </source>
</evidence>
<dbReference type="SUPFAM" id="SSF52540">
    <property type="entry name" value="P-loop containing nucleoside triphosphate hydrolases"/>
    <property type="match status" value="1"/>
</dbReference>
<evidence type="ECO:0000256" key="2">
    <source>
        <dbReference type="ARBA" id="ARBA00023015"/>
    </source>
</evidence>
<keyword evidence="4" id="KW-0804">Transcription</keyword>
<evidence type="ECO:0000313" key="8">
    <source>
        <dbReference type="Proteomes" id="UP000198953"/>
    </source>
</evidence>
<dbReference type="Gene3D" id="1.10.10.10">
    <property type="entry name" value="Winged helix-like DNA-binding domain superfamily/Winged helix DNA-binding domain"/>
    <property type="match status" value="1"/>
</dbReference>
<dbReference type="EMBL" id="FOBF01000001">
    <property type="protein sequence ID" value="SEK36015.1"/>
    <property type="molecule type" value="Genomic_DNA"/>
</dbReference>
<evidence type="ECO:0000259" key="6">
    <source>
        <dbReference type="PROSITE" id="PS51755"/>
    </source>
</evidence>
<evidence type="ECO:0000256" key="5">
    <source>
        <dbReference type="PROSITE-ProRule" id="PRU01091"/>
    </source>
</evidence>